<evidence type="ECO:0000256" key="6">
    <source>
        <dbReference type="SAM" id="Phobius"/>
    </source>
</evidence>
<dbReference type="InterPro" id="IPR050173">
    <property type="entry name" value="ABC_transporter_C-like"/>
</dbReference>
<reference evidence="8" key="1">
    <citation type="submission" date="2022-11" db="UniProtKB">
        <authorList>
            <consortium name="WormBaseParasite"/>
        </authorList>
    </citation>
    <scope>IDENTIFICATION</scope>
</reference>
<evidence type="ECO:0000256" key="1">
    <source>
        <dbReference type="ARBA" id="ARBA00022692"/>
    </source>
</evidence>
<name>A0A915E7Y0_9BILA</name>
<dbReference type="InterPro" id="IPR016197">
    <property type="entry name" value="Chromo-like_dom_sf"/>
</dbReference>
<feature type="transmembrane region" description="Helical" evidence="6">
    <location>
        <begin position="256"/>
        <end position="276"/>
    </location>
</feature>
<evidence type="ECO:0000313" key="8">
    <source>
        <dbReference type="WBParaSite" id="jg26695"/>
    </source>
</evidence>
<evidence type="ECO:0000256" key="2">
    <source>
        <dbReference type="ARBA" id="ARBA00022741"/>
    </source>
</evidence>
<dbReference type="GO" id="GO:0016020">
    <property type="term" value="C:membrane"/>
    <property type="evidence" value="ECO:0007669"/>
    <property type="project" value="InterPro"/>
</dbReference>
<keyword evidence="2" id="KW-0547">Nucleotide-binding</keyword>
<dbReference type="Proteomes" id="UP000887574">
    <property type="component" value="Unplaced"/>
</dbReference>
<dbReference type="PANTHER" id="PTHR24223">
    <property type="entry name" value="ATP-BINDING CASSETTE SUB-FAMILY C"/>
    <property type="match status" value="1"/>
</dbReference>
<sequence length="613" mass="70521">MSQKKSLKRKHAEEETYKKQQKLIQHEPIWEVGEKIHCDWKAKGVFHMAEIAGLIQFLDEPVYVVHYPGFPNHDEEVLQCEAFERFMPATEAYVQKAKAIYDKVKKETAEKKRGKRRSCKPKGGLDAFCGEIFWKSGTLQSPKLPLFSKCFQHTLLVWLPILFFVLISPVLIFQNTIKKKSPLPWTRLLSSKLFTTWLMAIDSAFLFVLAFFQLLFSSQPVYPVDFVYPLLLCASMVVMAYFIVASQKNGRVTSAGIYLTWLLFAICGLPELYWWAKSDLRNLVDGIRFCAFLGWYMAPDQAKNSKKKSPEKQSSFLSRQTMWWFNQICLIGIKKPLEVSDLYSLNSEDTSEVLVPKWNCLWDKAMKEYDGKKVKLLREEAAKRKLEKLNSKPQTFNQRNPSFFDLHDDSLPLLAANIDHIDSFSRNAKSEDLPKDTLEPPSILFRLLWLFKWDLLCATVVKLFSDLLQFTNPQLLKALISFTSNPAAPLWHGVLLSISMFGVSQLSSLFLNHYYYLTYRKSPSPVECISEETKQLGRSSTMSIDVDRIQQQTPQSQHTGLLHFKYAWHYSFSGAVLVSLYLAGCSHALASANKFLPHYENEAISDEPNENQG</sequence>
<dbReference type="InterPro" id="IPR036640">
    <property type="entry name" value="ABC1_TM_sf"/>
</dbReference>
<dbReference type="AlphaFoldDB" id="A0A915E7Y0"/>
<evidence type="ECO:0000256" key="3">
    <source>
        <dbReference type="ARBA" id="ARBA00022840"/>
    </source>
</evidence>
<keyword evidence="4 6" id="KW-1133">Transmembrane helix</keyword>
<dbReference type="WBParaSite" id="jg26695">
    <property type="protein sequence ID" value="jg26695"/>
    <property type="gene ID" value="jg26695"/>
</dbReference>
<keyword evidence="7" id="KW-1185">Reference proteome</keyword>
<dbReference type="Gene3D" id="2.30.30.140">
    <property type="match status" value="1"/>
</dbReference>
<keyword evidence="5 6" id="KW-0472">Membrane</keyword>
<dbReference type="SUPFAM" id="SSF90123">
    <property type="entry name" value="ABC transporter transmembrane region"/>
    <property type="match status" value="1"/>
</dbReference>
<evidence type="ECO:0000256" key="4">
    <source>
        <dbReference type="ARBA" id="ARBA00022989"/>
    </source>
</evidence>
<dbReference type="GO" id="GO:0005524">
    <property type="term" value="F:ATP binding"/>
    <property type="evidence" value="ECO:0007669"/>
    <property type="project" value="UniProtKB-KW"/>
</dbReference>
<feature type="transmembrane region" description="Helical" evidence="6">
    <location>
        <begin position="155"/>
        <end position="173"/>
    </location>
</feature>
<proteinExistence type="predicted"/>
<dbReference type="PANTHER" id="PTHR24223:SF342">
    <property type="entry name" value="MULTIDRUG RESISTANCE-ASSOCIATED PROTEIN 1"/>
    <property type="match status" value="1"/>
</dbReference>
<protein>
    <submittedName>
        <fullName evidence="8">Uncharacterized protein</fullName>
    </submittedName>
</protein>
<feature type="transmembrane region" description="Helical" evidence="6">
    <location>
        <begin position="490"/>
        <end position="511"/>
    </location>
</feature>
<dbReference type="SUPFAM" id="SSF54160">
    <property type="entry name" value="Chromo domain-like"/>
    <property type="match status" value="1"/>
</dbReference>
<keyword evidence="1 6" id="KW-0812">Transmembrane</keyword>
<dbReference type="GO" id="GO:0042626">
    <property type="term" value="F:ATPase-coupled transmembrane transporter activity"/>
    <property type="evidence" value="ECO:0007669"/>
    <property type="project" value="TreeGrafter"/>
</dbReference>
<organism evidence="7 8">
    <name type="scientific">Ditylenchus dipsaci</name>
    <dbReference type="NCBI Taxonomy" id="166011"/>
    <lineage>
        <taxon>Eukaryota</taxon>
        <taxon>Metazoa</taxon>
        <taxon>Ecdysozoa</taxon>
        <taxon>Nematoda</taxon>
        <taxon>Chromadorea</taxon>
        <taxon>Rhabditida</taxon>
        <taxon>Tylenchina</taxon>
        <taxon>Tylenchomorpha</taxon>
        <taxon>Sphaerularioidea</taxon>
        <taxon>Anguinidae</taxon>
        <taxon>Anguininae</taxon>
        <taxon>Ditylenchus</taxon>
    </lineage>
</organism>
<accession>A0A915E7Y0</accession>
<evidence type="ECO:0000313" key="7">
    <source>
        <dbReference type="Proteomes" id="UP000887574"/>
    </source>
</evidence>
<evidence type="ECO:0000256" key="5">
    <source>
        <dbReference type="ARBA" id="ARBA00023136"/>
    </source>
</evidence>
<feature type="transmembrane region" description="Helical" evidence="6">
    <location>
        <begin position="226"/>
        <end position="244"/>
    </location>
</feature>
<dbReference type="Gene3D" id="1.20.1560.10">
    <property type="entry name" value="ABC transporter type 1, transmembrane domain"/>
    <property type="match status" value="1"/>
</dbReference>
<feature type="transmembrane region" description="Helical" evidence="6">
    <location>
        <begin position="194"/>
        <end position="214"/>
    </location>
</feature>
<keyword evidence="3" id="KW-0067">ATP-binding</keyword>